<sequence>MKIGIYYLACVSNNKKPQCSMSPIIVMRGKIGQEPRSIHASCRIVAVLLVNVSCLGGDGATCIDRG</sequence>
<dbReference type="VEuPathDB" id="FungiDB:JI435_420960"/>
<keyword evidence="2" id="KW-1185">Reference proteome</keyword>
<organism evidence="1 2">
    <name type="scientific">Phaeosphaeria nodorum (strain SN15 / ATCC MYA-4574 / FGSC 10173)</name>
    <name type="common">Glume blotch fungus</name>
    <name type="synonym">Parastagonospora nodorum</name>
    <dbReference type="NCBI Taxonomy" id="321614"/>
    <lineage>
        <taxon>Eukaryota</taxon>
        <taxon>Fungi</taxon>
        <taxon>Dikarya</taxon>
        <taxon>Ascomycota</taxon>
        <taxon>Pezizomycotina</taxon>
        <taxon>Dothideomycetes</taxon>
        <taxon>Pleosporomycetidae</taxon>
        <taxon>Pleosporales</taxon>
        <taxon>Pleosporineae</taxon>
        <taxon>Phaeosphaeriaceae</taxon>
        <taxon>Parastagonospora</taxon>
    </lineage>
</organism>
<proteinExistence type="predicted"/>
<dbReference type="AlphaFoldDB" id="A0A7U2I760"/>
<evidence type="ECO:0000313" key="2">
    <source>
        <dbReference type="Proteomes" id="UP000663193"/>
    </source>
</evidence>
<protein>
    <submittedName>
        <fullName evidence="1">Uncharacterized protein</fullName>
    </submittedName>
</protein>
<dbReference type="EMBL" id="CP069039">
    <property type="protein sequence ID" value="QRD04309.1"/>
    <property type="molecule type" value="Genomic_DNA"/>
</dbReference>
<reference evidence="2" key="1">
    <citation type="journal article" date="2021" name="BMC Genomics">
        <title>Chromosome-level genome assembly and manually-curated proteome of model necrotroph Parastagonospora nodorum Sn15 reveals a genome-wide trove of candidate effector homologs, and redundancy of virulence-related functions within an accessory chromosome.</title>
        <authorList>
            <person name="Bertazzoni S."/>
            <person name="Jones D.A.B."/>
            <person name="Phan H.T."/>
            <person name="Tan K.-C."/>
            <person name="Hane J.K."/>
        </authorList>
    </citation>
    <scope>NUCLEOTIDE SEQUENCE [LARGE SCALE GENOMIC DNA]</scope>
    <source>
        <strain evidence="2">SN15 / ATCC MYA-4574 / FGSC 10173)</strain>
    </source>
</reference>
<evidence type="ECO:0000313" key="1">
    <source>
        <dbReference type="EMBL" id="QRD04309.1"/>
    </source>
</evidence>
<gene>
    <name evidence="1" type="ORF">JI435_420960</name>
</gene>
<accession>A0A7U2I760</accession>
<name>A0A7U2I760_PHANO</name>
<dbReference type="Proteomes" id="UP000663193">
    <property type="component" value="Chromosome 17"/>
</dbReference>